<dbReference type="InterPro" id="IPR010982">
    <property type="entry name" value="Lambda_DNA-bd_dom_sf"/>
</dbReference>
<protein>
    <recommendedName>
        <fullName evidence="1">HTH cro/C1-type domain-containing protein</fullName>
    </recommendedName>
</protein>
<reference evidence="3" key="1">
    <citation type="submission" date="2019-08" db="EMBL/GenBank/DDBJ databases">
        <title>Limnoglobus roseus gen. nov., sp. nov., a novel freshwater planctomycete with a giant genome from the family Gemmataceae.</title>
        <authorList>
            <person name="Kulichevskaya I.S."/>
            <person name="Naumoff D.G."/>
            <person name="Miroshnikov K."/>
            <person name="Ivanova A."/>
            <person name="Philippov D.A."/>
            <person name="Hakobyan A."/>
            <person name="Rijpstra I.C."/>
            <person name="Sinninghe Damste J.S."/>
            <person name="Liesack W."/>
            <person name="Dedysh S.N."/>
        </authorList>
    </citation>
    <scope>NUCLEOTIDE SEQUENCE [LARGE SCALE GENOMIC DNA]</scope>
    <source>
        <strain evidence="3">PX52</strain>
    </source>
</reference>
<dbReference type="Proteomes" id="UP000324974">
    <property type="component" value="Chromosome"/>
</dbReference>
<gene>
    <name evidence="2" type="ORF">PX52LOC_04404</name>
</gene>
<feature type="domain" description="HTH cro/C1-type" evidence="1">
    <location>
        <begin position="99"/>
        <end position="154"/>
    </location>
</feature>
<evidence type="ECO:0000259" key="1">
    <source>
        <dbReference type="PROSITE" id="PS50943"/>
    </source>
</evidence>
<keyword evidence="3" id="KW-1185">Reference proteome</keyword>
<dbReference type="Gene3D" id="1.10.260.40">
    <property type="entry name" value="lambda repressor-like DNA-binding domains"/>
    <property type="match status" value="2"/>
</dbReference>
<dbReference type="SUPFAM" id="SSF47413">
    <property type="entry name" value="lambda repressor-like DNA-binding domains"/>
    <property type="match status" value="2"/>
</dbReference>
<feature type="domain" description="HTH cro/C1-type" evidence="1">
    <location>
        <begin position="25"/>
        <end position="72"/>
    </location>
</feature>
<dbReference type="KEGG" id="lrs:PX52LOC_04404"/>
<dbReference type="PROSITE" id="PS50943">
    <property type="entry name" value="HTH_CROC1"/>
    <property type="match status" value="2"/>
</dbReference>
<dbReference type="Pfam" id="PF01381">
    <property type="entry name" value="HTH_3"/>
    <property type="match status" value="1"/>
</dbReference>
<organism evidence="2 3">
    <name type="scientific">Limnoglobus roseus</name>
    <dbReference type="NCBI Taxonomy" id="2598579"/>
    <lineage>
        <taxon>Bacteria</taxon>
        <taxon>Pseudomonadati</taxon>
        <taxon>Planctomycetota</taxon>
        <taxon>Planctomycetia</taxon>
        <taxon>Gemmatales</taxon>
        <taxon>Gemmataceae</taxon>
        <taxon>Limnoglobus</taxon>
    </lineage>
</organism>
<dbReference type="SMART" id="SM00530">
    <property type="entry name" value="HTH_XRE"/>
    <property type="match status" value="2"/>
</dbReference>
<evidence type="ECO:0000313" key="2">
    <source>
        <dbReference type="EMBL" id="QEL17415.1"/>
    </source>
</evidence>
<evidence type="ECO:0000313" key="3">
    <source>
        <dbReference type="Proteomes" id="UP000324974"/>
    </source>
</evidence>
<accession>A0A5C1AFP6</accession>
<dbReference type="EMBL" id="CP042425">
    <property type="protein sequence ID" value="QEL17415.1"/>
    <property type="molecule type" value="Genomic_DNA"/>
</dbReference>
<dbReference type="AlphaFoldDB" id="A0A5C1AFP6"/>
<name>A0A5C1AFP6_9BACT</name>
<dbReference type="GO" id="GO:0003677">
    <property type="term" value="F:DNA binding"/>
    <property type="evidence" value="ECO:0007669"/>
    <property type="project" value="InterPro"/>
</dbReference>
<dbReference type="InterPro" id="IPR001387">
    <property type="entry name" value="Cro/C1-type_HTH"/>
</dbReference>
<dbReference type="CDD" id="cd00093">
    <property type="entry name" value="HTH_XRE"/>
    <property type="match status" value="2"/>
</dbReference>
<proteinExistence type="predicted"/>
<sequence>MEIGWRIRDIRMSIGEWLRDTPASGWTQERLAEEAGVSVETVRAVEQRRGYDVGFLTAVHLCHAMRCSVASVVDEVGHPNDVYLYQPGVNHRGPLGDLVRAMRTRKKWSRAKFASVSGIPQTTLTYLESGRAVGLSLGRAVAISRAFFRPISMFEYCSDVERPRGSVFLTDSQDNRIWRTV</sequence>